<dbReference type="GO" id="GO:0000480">
    <property type="term" value="P:endonucleolytic cleavage in 5'-ETS of tricistronic rRNA transcript (SSU-rRNA, 5.8S rRNA, LSU-rRNA)"/>
    <property type="evidence" value="ECO:0007669"/>
    <property type="project" value="TreeGrafter"/>
</dbReference>
<evidence type="ECO:0000313" key="4">
    <source>
        <dbReference type="EMBL" id="GMH17558.1"/>
    </source>
</evidence>
<dbReference type="InterPro" id="IPR016024">
    <property type="entry name" value="ARM-type_fold"/>
</dbReference>
<dbReference type="PANTHER" id="PTHR13102">
    <property type="entry name" value="NUCLEOLAR PROTEIN 9"/>
    <property type="match status" value="1"/>
</dbReference>
<protein>
    <submittedName>
        <fullName evidence="4">Uncharacterized protein</fullName>
    </submittedName>
</protein>
<dbReference type="GO" id="GO:0003723">
    <property type="term" value="F:RNA binding"/>
    <property type="evidence" value="ECO:0007669"/>
    <property type="project" value="UniProtKB-KW"/>
</dbReference>
<dbReference type="Pfam" id="PF22493">
    <property type="entry name" value="PUF_NOP9"/>
    <property type="match status" value="1"/>
</dbReference>
<organism evidence="4 5">
    <name type="scientific">Nepenthes gracilis</name>
    <name type="common">Slender pitcher plant</name>
    <dbReference type="NCBI Taxonomy" id="150966"/>
    <lineage>
        <taxon>Eukaryota</taxon>
        <taxon>Viridiplantae</taxon>
        <taxon>Streptophyta</taxon>
        <taxon>Embryophyta</taxon>
        <taxon>Tracheophyta</taxon>
        <taxon>Spermatophyta</taxon>
        <taxon>Magnoliopsida</taxon>
        <taxon>eudicotyledons</taxon>
        <taxon>Gunneridae</taxon>
        <taxon>Pentapetalae</taxon>
        <taxon>Caryophyllales</taxon>
        <taxon>Nepenthaceae</taxon>
        <taxon>Nepenthes</taxon>
    </lineage>
</organism>
<gene>
    <name evidence="4" type="ORF">Nepgr_019399</name>
</gene>
<dbReference type="GO" id="GO:0005730">
    <property type="term" value="C:nucleolus"/>
    <property type="evidence" value="ECO:0007669"/>
    <property type="project" value="TreeGrafter"/>
</dbReference>
<accession>A0AAD3STY5</accession>
<dbReference type="GO" id="GO:0030686">
    <property type="term" value="C:90S preribosome"/>
    <property type="evidence" value="ECO:0007669"/>
    <property type="project" value="TreeGrafter"/>
</dbReference>
<evidence type="ECO:0000256" key="2">
    <source>
        <dbReference type="ARBA" id="ARBA00022845"/>
    </source>
</evidence>
<dbReference type="AlphaFoldDB" id="A0AAD3STY5"/>
<dbReference type="InterPro" id="IPR001313">
    <property type="entry name" value="Pumilio_RNA-bd_rpt"/>
</dbReference>
<sequence>MGRRAVKKSASFVGVDSTKVASRGMPDKTVTDQKLSKKHDLTQPETSFVSKQVDPETAKYFSEIANVLESGEVDLEERSVICGNALEETRGKEVELATDHIISHTLQKLLEGCDVDHLCRFFQRCVKNFARIVTDRCGSHVAETALKSLAIHLQDEDFQYLIKETLNLICQAIVAKPVDVMCNCYGSHVLRSLLCLCKGVPLHSEFHAAKSSTILVQRLNLKKDIGAANDLPNIHRGFPDLLKLLVSEMLKCGVTDIAILQVDPYSSLVLQTALKLLAGQDQELLSVIPVILGCTKENTEEGNFIDINEVQNIRDLLKENAFSHLMEIILEVAPVTLYDEIFVKFFRNSLFEIACHQSANFVVQALISHAGCQSQMEAIWEELGPKFKDLLEIGRPGVIASLIAASQRLHSHEHKCSKALVAAICSANEPPKYVVPRILFLESYFCCKDKSNWSWTSKSKMHVMGTLILQLVFKYSSEYIQPYITSITSMESAHVLETAKDASGARVLEAFLSSTVLDKHKYKLVSKLKGHFGELCMHPSGSFTIEKCFSASNIPLREAIVCDLLAIQKELSKTKQGPVLMRNLDLYGYSKQPDQWRSRQESKLSVYKEFLATFSAQGGDSSKKKKKRRSFLADNLNKATQQSNLKKMRQEIHKSLASFTAQ</sequence>
<proteinExistence type="predicted"/>
<dbReference type="SUPFAM" id="SSF48371">
    <property type="entry name" value="ARM repeat"/>
    <property type="match status" value="1"/>
</dbReference>
<dbReference type="InterPro" id="IPR011989">
    <property type="entry name" value="ARM-like"/>
</dbReference>
<dbReference type="GO" id="GO:0030688">
    <property type="term" value="C:preribosome, small subunit precursor"/>
    <property type="evidence" value="ECO:0007669"/>
    <property type="project" value="TreeGrafter"/>
</dbReference>
<keyword evidence="1" id="KW-0677">Repeat</keyword>
<evidence type="ECO:0000313" key="5">
    <source>
        <dbReference type="Proteomes" id="UP001279734"/>
    </source>
</evidence>
<dbReference type="InterPro" id="IPR040000">
    <property type="entry name" value="NOP9"/>
</dbReference>
<keyword evidence="2" id="KW-0810">Translation regulation</keyword>
<dbReference type="EMBL" id="BSYO01000018">
    <property type="protein sequence ID" value="GMH17558.1"/>
    <property type="molecule type" value="Genomic_DNA"/>
</dbReference>
<dbReference type="GO" id="GO:0000472">
    <property type="term" value="P:endonucleolytic cleavage to generate mature 5'-end of SSU-rRNA from (SSU-rRNA, 5.8S rRNA, LSU-rRNA)"/>
    <property type="evidence" value="ECO:0007669"/>
    <property type="project" value="TreeGrafter"/>
</dbReference>
<keyword evidence="3" id="KW-0694">RNA-binding</keyword>
<evidence type="ECO:0000256" key="3">
    <source>
        <dbReference type="ARBA" id="ARBA00022884"/>
    </source>
</evidence>
<reference evidence="4" key="1">
    <citation type="submission" date="2023-05" db="EMBL/GenBank/DDBJ databases">
        <title>Nepenthes gracilis genome sequencing.</title>
        <authorList>
            <person name="Fukushima K."/>
        </authorList>
    </citation>
    <scope>NUCLEOTIDE SEQUENCE</scope>
    <source>
        <strain evidence="4">SING2019-196</strain>
    </source>
</reference>
<dbReference type="SMART" id="SM00025">
    <property type="entry name" value="Pumilio"/>
    <property type="match status" value="7"/>
</dbReference>
<dbReference type="GO" id="GO:0006417">
    <property type="term" value="P:regulation of translation"/>
    <property type="evidence" value="ECO:0007669"/>
    <property type="project" value="UniProtKB-KW"/>
</dbReference>
<dbReference type="Proteomes" id="UP001279734">
    <property type="component" value="Unassembled WGS sequence"/>
</dbReference>
<name>A0AAD3STY5_NEPGR</name>
<dbReference type="GO" id="GO:0000447">
    <property type="term" value="P:endonucleolytic cleavage in ITS1 to separate SSU-rRNA from 5.8S rRNA and LSU-rRNA from tricistronic rRNA transcript (SSU-rRNA, 5.8S rRNA, LSU-rRNA)"/>
    <property type="evidence" value="ECO:0007669"/>
    <property type="project" value="TreeGrafter"/>
</dbReference>
<dbReference type="PANTHER" id="PTHR13102:SF0">
    <property type="entry name" value="NUCLEOLAR PROTEIN 9"/>
    <property type="match status" value="1"/>
</dbReference>
<dbReference type="GO" id="GO:0000056">
    <property type="term" value="P:ribosomal small subunit export from nucleus"/>
    <property type="evidence" value="ECO:0007669"/>
    <property type="project" value="TreeGrafter"/>
</dbReference>
<dbReference type="Gene3D" id="1.25.10.10">
    <property type="entry name" value="Leucine-rich Repeat Variant"/>
    <property type="match status" value="2"/>
</dbReference>
<keyword evidence="5" id="KW-1185">Reference proteome</keyword>
<comment type="caution">
    <text evidence="4">The sequence shown here is derived from an EMBL/GenBank/DDBJ whole genome shotgun (WGS) entry which is preliminary data.</text>
</comment>
<evidence type="ECO:0000256" key="1">
    <source>
        <dbReference type="ARBA" id="ARBA00022737"/>
    </source>
</evidence>